<gene>
    <name evidence="2" type="ORF">PHLCEN_2v5383</name>
</gene>
<keyword evidence="3" id="KW-1185">Reference proteome</keyword>
<dbReference type="Proteomes" id="UP000186601">
    <property type="component" value="Unassembled WGS sequence"/>
</dbReference>
<name>A0A2R6P5H2_9APHY</name>
<dbReference type="STRING" id="98765.A0A2R6P5H2"/>
<comment type="caution">
    <text evidence="2">The sequence shown here is derived from an EMBL/GenBank/DDBJ whole genome shotgun (WGS) entry which is preliminary data.</text>
</comment>
<dbReference type="EMBL" id="MLYV02000528">
    <property type="protein sequence ID" value="PSR85654.1"/>
    <property type="molecule type" value="Genomic_DNA"/>
</dbReference>
<organism evidence="2 3">
    <name type="scientific">Hermanssonia centrifuga</name>
    <dbReference type="NCBI Taxonomy" id="98765"/>
    <lineage>
        <taxon>Eukaryota</taxon>
        <taxon>Fungi</taxon>
        <taxon>Dikarya</taxon>
        <taxon>Basidiomycota</taxon>
        <taxon>Agaricomycotina</taxon>
        <taxon>Agaricomycetes</taxon>
        <taxon>Polyporales</taxon>
        <taxon>Meruliaceae</taxon>
        <taxon>Hermanssonia</taxon>
    </lineage>
</organism>
<evidence type="ECO:0000313" key="2">
    <source>
        <dbReference type="EMBL" id="PSR85654.1"/>
    </source>
</evidence>
<feature type="compositionally biased region" description="Basic and acidic residues" evidence="1">
    <location>
        <begin position="1043"/>
        <end position="1077"/>
    </location>
</feature>
<accession>A0A2R6P5H2</accession>
<dbReference type="AlphaFoldDB" id="A0A2R6P5H2"/>
<sequence>MPVQAQAALAEGEIALDLLGNDLKGSIQKGQSRDLAALPFKAAIKIVLNKKANDKSVLVLFVEMSDMMSSLVLLRAVKPDQRDYEGTSLVVRLDKCLCAVAKEIERCAAACATYEKQKYIVKLVKNGEWEDSLKAFTEAFHGHKERIQWEISVHVGITIDELKSSVGEFAAMIRSTDSNSSMVLLMRQLRSPGERELQDFIKSKGGPDRFLKDEKAMQELTLRASGVEGFGNTKVLSPKEQEEVIREMTRDLKKSFASMVKEDEDRFTNLFKLYQGRISSDMRTESDRIINVINAGAHEKIQDPDLHGLWKDMGWKGTTKARHLVMALRELYVERHKTAMSAQHNALNAIRDIASPSNPQPDSVKVQEIAEVTKTDVQLEDSWALQYISIPRIQPLLEAFDDDGSSLVSVTEVNAFTAAKPQAWSLPRWMAYWTAGFPLSLKYYYNRIQLLLARIAMVSRNVLPTNKNLVDEFNKDGNATINVDKLLAGVHSAAQELDRDDPTFQRFIDYVNHEELRMADTLKTIAYYMDSRDTLDLVTGSGRLEKSLLPLIYLLFQRTLQVMKEGCKFTLHRKEILNLIGSFRTIWEAAQYRVNSMKALYRLQNLNTRDQLSKFSYGLYLYVEFPQDWESSHYFTALYRSEVSETTIIFNRRYLWCHFEVSDIGYADVSSLEEREDEKVVLAFGPQEDELESDLKDTLRVDGIYESPSVTPVDRRSPQTGSVSGSWRGFYSYISQPTKQYPAGVSTISLPPIGVDTGPVQGGGVDTIGDFIIRGIVSGSYFSVNKEYLDNLDADSDAPRKLAWRYEGTINSDRDQIHGYWGNPDDVRDDFQKRLDKQSVQGMFEHRKVPEYSFHAFKPSQEELTSNKPLSLWRFAIRSVCYQSIIKSGNLNWAYLKQRRRVRKRMVALTLRQHSELYGWGYINEKDPLTTAESLELETLVAMCSQQDLAFYHSLTFNDGPVKTDVSLCTRCNLADNEFPPTVYNTRTQEYLSSYISVQAATTMQQAPRAKGFPDFDGEPEHIMNDETEGVTEEITCDTEDTGGVHDSSENDESQKTDTDDKASEESSKGDESDYSRTPHLWTHNLVLLQPSQRSLQSEPRIVPSNDQLGDLKERMDRLEALLIQIVSAVGPAPR</sequence>
<dbReference type="OrthoDB" id="2122982at2759"/>
<feature type="region of interest" description="Disordered" evidence="1">
    <location>
        <begin position="1038"/>
        <end position="1078"/>
    </location>
</feature>
<proteinExistence type="predicted"/>
<evidence type="ECO:0000256" key="1">
    <source>
        <dbReference type="SAM" id="MobiDB-lite"/>
    </source>
</evidence>
<protein>
    <submittedName>
        <fullName evidence="2">Uncharacterized protein</fullName>
    </submittedName>
</protein>
<evidence type="ECO:0000313" key="3">
    <source>
        <dbReference type="Proteomes" id="UP000186601"/>
    </source>
</evidence>
<reference evidence="2 3" key="1">
    <citation type="submission" date="2018-02" db="EMBL/GenBank/DDBJ databases">
        <title>Genome sequence of the basidiomycete white-rot fungus Phlebia centrifuga.</title>
        <authorList>
            <person name="Granchi Z."/>
            <person name="Peng M."/>
            <person name="de Vries R.P."/>
            <person name="Hilden K."/>
            <person name="Makela M.R."/>
            <person name="Grigoriev I."/>
            <person name="Riley R."/>
        </authorList>
    </citation>
    <scope>NUCLEOTIDE SEQUENCE [LARGE SCALE GENOMIC DNA]</scope>
    <source>
        <strain evidence="2 3">FBCC195</strain>
    </source>
</reference>